<protein>
    <submittedName>
        <fullName evidence="7">Choline dehydrogenase</fullName>
    </submittedName>
</protein>
<feature type="domain" description="Glucose-methanol-choline oxidoreductase C-terminal" evidence="6">
    <location>
        <begin position="385"/>
        <end position="526"/>
    </location>
</feature>
<dbReference type="PROSITE" id="PS51257">
    <property type="entry name" value="PROKAR_LIPOPROTEIN"/>
    <property type="match status" value="1"/>
</dbReference>
<dbReference type="PANTHER" id="PTHR11552:SF147">
    <property type="entry name" value="CHOLINE DEHYDROGENASE, MITOCHONDRIAL"/>
    <property type="match status" value="1"/>
</dbReference>
<evidence type="ECO:0000259" key="6">
    <source>
        <dbReference type="Pfam" id="PF05199"/>
    </source>
</evidence>
<dbReference type="InterPro" id="IPR007867">
    <property type="entry name" value="GMC_OxRtase_C"/>
</dbReference>
<evidence type="ECO:0000256" key="2">
    <source>
        <dbReference type="ARBA" id="ARBA00010790"/>
    </source>
</evidence>
<dbReference type="Pfam" id="PF05199">
    <property type="entry name" value="GMC_oxred_C"/>
    <property type="match status" value="1"/>
</dbReference>
<evidence type="ECO:0000256" key="1">
    <source>
        <dbReference type="ARBA" id="ARBA00001974"/>
    </source>
</evidence>
<dbReference type="EMBL" id="ATMH01009293">
    <property type="protein sequence ID" value="EPY19794.1"/>
    <property type="molecule type" value="Genomic_DNA"/>
</dbReference>
<dbReference type="Gene3D" id="3.30.410.40">
    <property type="match status" value="2"/>
</dbReference>
<feature type="domain" description="Glucose-methanol-choline oxidoreductase N-terminal" evidence="5">
    <location>
        <begin position="5"/>
        <end position="265"/>
    </location>
</feature>
<dbReference type="OrthoDB" id="269227at2759"/>
<dbReference type="GO" id="GO:0016614">
    <property type="term" value="F:oxidoreductase activity, acting on CH-OH group of donors"/>
    <property type="evidence" value="ECO:0007669"/>
    <property type="project" value="InterPro"/>
</dbReference>
<dbReference type="SUPFAM" id="SSF54373">
    <property type="entry name" value="FAD-linked reductases, C-terminal domain"/>
    <property type="match status" value="1"/>
</dbReference>
<dbReference type="AlphaFoldDB" id="S9TT86"/>
<organism evidence="7 8">
    <name type="scientific">Strigomonas culicis</name>
    <dbReference type="NCBI Taxonomy" id="28005"/>
    <lineage>
        <taxon>Eukaryota</taxon>
        <taxon>Discoba</taxon>
        <taxon>Euglenozoa</taxon>
        <taxon>Kinetoplastea</taxon>
        <taxon>Metakinetoplastina</taxon>
        <taxon>Trypanosomatida</taxon>
        <taxon>Trypanosomatidae</taxon>
        <taxon>Strigomonadinae</taxon>
        <taxon>Strigomonas</taxon>
    </lineage>
</organism>
<dbReference type="InterPro" id="IPR012132">
    <property type="entry name" value="GMC_OxRdtase"/>
</dbReference>
<evidence type="ECO:0000313" key="7">
    <source>
        <dbReference type="EMBL" id="EPY19794.1"/>
    </source>
</evidence>
<dbReference type="InterPro" id="IPR000172">
    <property type="entry name" value="GMC_OxRdtase_N"/>
</dbReference>
<dbReference type="PIRSF" id="PIRSF000137">
    <property type="entry name" value="Alcohol_oxidase"/>
    <property type="match status" value="1"/>
</dbReference>
<sequence length="534" mass="56616">MKASYDVVVLGAGAAGCAAARAIASTNPNASVALVEQGPRAAAPSLMGVPLLQPYIPYMRKARPYLRLAAGVAEDNLGGRALTYVRGQGLGGSALCNTMQYVRPTAADMQAWGDDQWRFAALLPFFKALEGNTRGASDAHNDRGPLCVSDPGRSNVDSSINVRFFEACEAAGIAYTADFNAGAACGFSSCQSLVRRGVRVDVFGALLEREQHRMPNLSVVTGTRAERLLFDGPRARGVRCVSGATARDVAAQEVVLCLGALESPGCYCAAGSVPGRGGGPAGVAATSSKARRWDLVFRIQNSAGVCSKSLSLRNAGYLWRQWREYAEDHTGIFAALTEGLAFVQSRDTAGVAADLSVALYRTPHMGAAVRRPMDGLTLRLTHHYPRSRGEVRLDPASGAVRVRSGLLTSREDVVAMDEGVQWVGLLTSNELRSVYYQTPSDRFVSPFHSYSLLLAHPARGLQTQRDTAAFLARHVVPGGDLYGTCALGRVVDPRLRVRGLEGVRVADSSVVPQPTVASSAVLGAAIGARVVDLL</sequence>
<dbReference type="Gene3D" id="3.50.50.60">
    <property type="entry name" value="FAD/NAD(P)-binding domain"/>
    <property type="match status" value="2"/>
</dbReference>
<keyword evidence="4" id="KW-0274">FAD</keyword>
<dbReference type="Proteomes" id="UP000015354">
    <property type="component" value="Unassembled WGS sequence"/>
</dbReference>
<keyword evidence="3" id="KW-0285">Flavoprotein</keyword>
<dbReference type="SUPFAM" id="SSF51905">
    <property type="entry name" value="FAD/NAD(P)-binding domain"/>
    <property type="match status" value="1"/>
</dbReference>
<dbReference type="Pfam" id="PF00732">
    <property type="entry name" value="GMC_oxred_N"/>
    <property type="match status" value="1"/>
</dbReference>
<dbReference type="InterPro" id="IPR036188">
    <property type="entry name" value="FAD/NAD-bd_sf"/>
</dbReference>
<comment type="cofactor">
    <cofactor evidence="1">
        <name>FAD</name>
        <dbReference type="ChEBI" id="CHEBI:57692"/>
    </cofactor>
</comment>
<dbReference type="GO" id="GO:0050660">
    <property type="term" value="F:flavin adenine dinucleotide binding"/>
    <property type="evidence" value="ECO:0007669"/>
    <property type="project" value="InterPro"/>
</dbReference>
<comment type="caution">
    <text evidence="7">The sequence shown here is derived from an EMBL/GenBank/DDBJ whole genome shotgun (WGS) entry which is preliminary data.</text>
</comment>
<keyword evidence="8" id="KW-1185">Reference proteome</keyword>
<evidence type="ECO:0000256" key="3">
    <source>
        <dbReference type="ARBA" id="ARBA00022630"/>
    </source>
</evidence>
<evidence type="ECO:0000256" key="4">
    <source>
        <dbReference type="ARBA" id="ARBA00022827"/>
    </source>
</evidence>
<gene>
    <name evidence="7" type="ORF">STCU_09293</name>
</gene>
<reference evidence="7 8" key="1">
    <citation type="journal article" date="2013" name="PLoS ONE">
        <title>Predicting the Proteins of Angomonas deanei, Strigomonas culicis and Their Respective Endosymbionts Reveals New Aspects of the Trypanosomatidae Family.</title>
        <authorList>
            <person name="Motta M.C."/>
            <person name="Martins A.C."/>
            <person name="de Souza S.S."/>
            <person name="Catta-Preta C.M."/>
            <person name="Silva R."/>
            <person name="Klein C.C."/>
            <person name="de Almeida L.G."/>
            <person name="de Lima Cunha O."/>
            <person name="Ciapina L.P."/>
            <person name="Brocchi M."/>
            <person name="Colabardini A.C."/>
            <person name="de Araujo Lima B."/>
            <person name="Machado C.R."/>
            <person name="de Almeida Soares C.M."/>
            <person name="Probst C.M."/>
            <person name="de Menezes C.B."/>
            <person name="Thompson C.E."/>
            <person name="Bartholomeu D.C."/>
            <person name="Gradia D.F."/>
            <person name="Pavoni D.P."/>
            <person name="Grisard E.C."/>
            <person name="Fantinatti-Garboggini F."/>
            <person name="Marchini F.K."/>
            <person name="Rodrigues-Luiz G.F."/>
            <person name="Wagner G."/>
            <person name="Goldman G.H."/>
            <person name="Fietto J.L."/>
            <person name="Elias M.C."/>
            <person name="Goldman M.H."/>
            <person name="Sagot M.F."/>
            <person name="Pereira M."/>
            <person name="Stoco P.H."/>
            <person name="de Mendonca-Neto R.P."/>
            <person name="Teixeira S.M."/>
            <person name="Maciel T.E."/>
            <person name="de Oliveira Mendes T.A."/>
            <person name="Urmenyi T.P."/>
            <person name="de Souza W."/>
            <person name="Schenkman S."/>
            <person name="de Vasconcelos A.T."/>
        </authorList>
    </citation>
    <scope>NUCLEOTIDE SEQUENCE [LARGE SCALE GENOMIC DNA]</scope>
</reference>
<accession>S9TT86</accession>
<proteinExistence type="inferred from homology"/>
<dbReference type="PANTHER" id="PTHR11552">
    <property type="entry name" value="GLUCOSE-METHANOL-CHOLINE GMC OXIDOREDUCTASE"/>
    <property type="match status" value="1"/>
</dbReference>
<evidence type="ECO:0000259" key="5">
    <source>
        <dbReference type="Pfam" id="PF00732"/>
    </source>
</evidence>
<name>S9TT86_9TRYP</name>
<comment type="similarity">
    <text evidence="2">Belongs to the GMC oxidoreductase family.</text>
</comment>
<evidence type="ECO:0000313" key="8">
    <source>
        <dbReference type="Proteomes" id="UP000015354"/>
    </source>
</evidence>